<reference evidence="1 2" key="1">
    <citation type="submission" date="2019-03" db="EMBL/GenBank/DDBJ databases">
        <title>Single cell metagenomics reveals metabolic interactions within the superorganism composed of flagellate Streblomastix strix and complex community of Bacteroidetes bacteria on its surface.</title>
        <authorList>
            <person name="Treitli S.C."/>
            <person name="Kolisko M."/>
            <person name="Husnik F."/>
            <person name="Keeling P."/>
            <person name="Hampl V."/>
        </authorList>
    </citation>
    <scope>NUCLEOTIDE SEQUENCE [LARGE SCALE GENOMIC DNA]</scope>
    <source>
        <strain evidence="1">ST1C</strain>
    </source>
</reference>
<evidence type="ECO:0000313" key="1">
    <source>
        <dbReference type="EMBL" id="KAA6357944.1"/>
    </source>
</evidence>
<organism evidence="1 2">
    <name type="scientific">Streblomastix strix</name>
    <dbReference type="NCBI Taxonomy" id="222440"/>
    <lineage>
        <taxon>Eukaryota</taxon>
        <taxon>Metamonada</taxon>
        <taxon>Preaxostyla</taxon>
        <taxon>Oxymonadida</taxon>
        <taxon>Streblomastigidae</taxon>
        <taxon>Streblomastix</taxon>
    </lineage>
</organism>
<dbReference type="AlphaFoldDB" id="A0A5J4THU5"/>
<dbReference type="EMBL" id="SNRW01030604">
    <property type="protein sequence ID" value="KAA6357944.1"/>
    <property type="molecule type" value="Genomic_DNA"/>
</dbReference>
<sequence>FIASRAYPTPTYANITPQMHYLCDAIIRFTFDDAPDPQVLNFEIIGEVGGTMIRSG</sequence>
<protein>
    <submittedName>
        <fullName evidence="1">Uncharacterized protein</fullName>
    </submittedName>
</protein>
<accession>A0A5J4THU5</accession>
<feature type="non-terminal residue" evidence="1">
    <location>
        <position position="1"/>
    </location>
</feature>
<gene>
    <name evidence="1" type="ORF">EZS28_046528</name>
</gene>
<name>A0A5J4THU5_9EUKA</name>
<dbReference type="Proteomes" id="UP000324800">
    <property type="component" value="Unassembled WGS sequence"/>
</dbReference>
<proteinExistence type="predicted"/>
<evidence type="ECO:0000313" key="2">
    <source>
        <dbReference type="Proteomes" id="UP000324800"/>
    </source>
</evidence>
<comment type="caution">
    <text evidence="1">The sequence shown here is derived from an EMBL/GenBank/DDBJ whole genome shotgun (WGS) entry which is preliminary data.</text>
</comment>